<protein>
    <recommendedName>
        <fullName evidence="3">PAS domain-containing protein</fullName>
    </recommendedName>
</protein>
<gene>
    <name evidence="1" type="ORF">EOI86_17465</name>
</gene>
<keyword evidence="2" id="KW-1185">Reference proteome</keyword>
<sequence length="168" mass="19112">MKHYPTIADDTVLAGLDPKYLWMRNYLRSLNPQGLASKKDVDPTVFPEHMPFVNLVDVLHDDEIRFKFRLVGGEQNRRAGRFIAGQYIEDAVMPDFVDRIRTNMVTAVETGQPIYDRFPMPHPDKSFVDSERVYFPLAKDGRKVDTLLILNGYNDIPAAAGSVATNVR</sequence>
<evidence type="ECO:0000313" key="2">
    <source>
        <dbReference type="Proteomes" id="UP000287447"/>
    </source>
</evidence>
<evidence type="ECO:0008006" key="3">
    <source>
        <dbReference type="Google" id="ProtNLM"/>
    </source>
</evidence>
<proteinExistence type="predicted"/>
<reference evidence="2" key="1">
    <citation type="submission" date="2019-01" db="EMBL/GenBank/DDBJ databases">
        <title>Gri0909 isolated from a small marine red alga.</title>
        <authorList>
            <person name="Kim J."/>
            <person name="Jeong S.E."/>
            <person name="Jeon C.O."/>
        </authorList>
    </citation>
    <scope>NUCLEOTIDE SEQUENCE [LARGE SCALE GENOMIC DNA]</scope>
    <source>
        <strain evidence="2">Gri0909</strain>
    </source>
</reference>
<comment type="caution">
    <text evidence="1">The sequence shown here is derived from an EMBL/GenBank/DDBJ whole genome shotgun (WGS) entry which is preliminary data.</text>
</comment>
<dbReference type="EMBL" id="SADE01000003">
    <property type="protein sequence ID" value="RVU34646.1"/>
    <property type="molecule type" value="Genomic_DNA"/>
</dbReference>
<dbReference type="AlphaFoldDB" id="A0A437QJG4"/>
<accession>A0A437QJG4</accession>
<dbReference type="OrthoDB" id="7352992at2"/>
<dbReference type="RefSeq" id="WP_127766664.1">
    <property type="nucleotide sequence ID" value="NZ_SADE01000003.1"/>
</dbReference>
<dbReference type="Proteomes" id="UP000287447">
    <property type="component" value="Unassembled WGS sequence"/>
</dbReference>
<organism evidence="1 2">
    <name type="scientific">Hwanghaeella grinnelliae</name>
    <dbReference type="NCBI Taxonomy" id="2500179"/>
    <lineage>
        <taxon>Bacteria</taxon>
        <taxon>Pseudomonadati</taxon>
        <taxon>Pseudomonadota</taxon>
        <taxon>Alphaproteobacteria</taxon>
        <taxon>Rhodospirillales</taxon>
        <taxon>Rhodospirillaceae</taxon>
        <taxon>Hwanghaeella</taxon>
    </lineage>
</organism>
<name>A0A437QJG4_9PROT</name>
<evidence type="ECO:0000313" key="1">
    <source>
        <dbReference type="EMBL" id="RVU34646.1"/>
    </source>
</evidence>